<dbReference type="Proteomes" id="UP000472272">
    <property type="component" value="Chromosome 14"/>
</dbReference>
<dbReference type="SUPFAM" id="SSF47769">
    <property type="entry name" value="SAM/Pointed domain"/>
    <property type="match status" value="1"/>
</dbReference>
<evidence type="ECO:0000256" key="4">
    <source>
        <dbReference type="ARBA" id="ARBA00023273"/>
    </source>
</evidence>
<dbReference type="Gene3D" id="1.10.150.50">
    <property type="entry name" value="Transcription Factor, Ets-1"/>
    <property type="match status" value="1"/>
</dbReference>
<dbReference type="FunFam" id="1.25.40.20:FF:000074">
    <property type="entry name" value="Usher syndrome type-1G protein isoform X1"/>
    <property type="match status" value="1"/>
</dbReference>
<sequence length="415" mass="46837">MSTRYHQAAADGNLELLREATRKDLNTSDADGMTPTLLVAYHGNLEAMEIICRRGGNPDKCDIWGNTPLHHAAANGHVHCITFLINFGANIFALDNDMRSPLDVAASRNQYECVRILDTAATEQNLKNPKRVSQLKTQARRNAERQIHECELRQEKHQHEMARNFSKGSMHSKRGTATRMKVSSFFASTSLGTLPQKMKDTFTRRMKNKEENLNGQEANPQEGGTPAGRTTVMDVFNEEDEEDLAKDFQRKNGISEDEDELGQRSIFHRPGLGNIVFKNNLPTMGKNFDAVMLEKEGTSFKMPDELLQFKEPEDDGGDADVENNPEESWIEEEIRWDDGKVETTPLEVFLASQNLNEFLPILMRENIDLEALVLCSDEDLRSIQMQLGPRKKILHAVDRRMQALANPGKAGDTQL</sequence>
<dbReference type="PANTHER" id="PTHR24161:SF20">
    <property type="entry name" value="ANKYRIN REPEAT AND SAM DOMAIN-CONTAINING PROTEIN 4B"/>
    <property type="match status" value="1"/>
</dbReference>
<dbReference type="GeneTree" id="ENSGT00390000017548"/>
<dbReference type="PROSITE" id="PS50297">
    <property type="entry name" value="ANK_REP_REGION"/>
    <property type="match status" value="1"/>
</dbReference>
<dbReference type="InterPro" id="IPR037601">
    <property type="entry name" value="ANKS4B_SAM"/>
</dbReference>
<dbReference type="InterPro" id="IPR001660">
    <property type="entry name" value="SAM"/>
</dbReference>
<dbReference type="Pfam" id="PF12796">
    <property type="entry name" value="Ank_2"/>
    <property type="match status" value="1"/>
</dbReference>
<dbReference type="Pfam" id="PF00536">
    <property type="entry name" value="SAM_1"/>
    <property type="match status" value="1"/>
</dbReference>
<keyword evidence="2" id="KW-0677">Repeat</keyword>
<dbReference type="GO" id="GO:0005886">
    <property type="term" value="C:plasma membrane"/>
    <property type="evidence" value="ECO:0007669"/>
    <property type="project" value="Ensembl"/>
</dbReference>
<dbReference type="AlphaFoldDB" id="A0A670KI90"/>
<dbReference type="SUPFAM" id="SSF48403">
    <property type="entry name" value="Ankyrin repeat"/>
    <property type="match status" value="1"/>
</dbReference>
<evidence type="ECO:0000313" key="7">
    <source>
        <dbReference type="Ensembl" id="ENSPMRP00000034457.1"/>
    </source>
</evidence>
<dbReference type="GeneID" id="114584551"/>
<dbReference type="Ensembl" id="ENSPMRT00000036554.1">
    <property type="protein sequence ID" value="ENSPMRP00000034457.1"/>
    <property type="gene ID" value="ENSPMRG00000022367.1"/>
</dbReference>
<dbReference type="OMA" id="SHGHMEI"/>
<dbReference type="PANTHER" id="PTHR24161">
    <property type="entry name" value="ANK_REP_REGION DOMAIN-CONTAINING PROTEIN-RELATED"/>
    <property type="match status" value="1"/>
</dbReference>
<name>A0A670KI90_PODMU</name>
<gene>
    <name evidence="7" type="primary">ANKS4B</name>
</gene>
<comment type="subcellular location">
    <subcellularLocation>
        <location evidence="1">Cell projection</location>
    </subcellularLocation>
</comment>
<dbReference type="GO" id="GO:1904970">
    <property type="term" value="P:brush border assembly"/>
    <property type="evidence" value="ECO:0007669"/>
    <property type="project" value="Ensembl"/>
</dbReference>
<dbReference type="SMART" id="SM00248">
    <property type="entry name" value="ANK"/>
    <property type="match status" value="3"/>
</dbReference>
<dbReference type="InterPro" id="IPR036770">
    <property type="entry name" value="Ankyrin_rpt-contain_sf"/>
</dbReference>
<dbReference type="OrthoDB" id="76949at2759"/>
<dbReference type="FunFam" id="1.10.150.50:FF:000034">
    <property type="entry name" value="ankyrin repeat and SAM domain-containing protein 4B"/>
    <property type="match status" value="1"/>
</dbReference>
<dbReference type="InterPro" id="IPR002110">
    <property type="entry name" value="Ankyrin_rpt"/>
</dbReference>
<dbReference type="GO" id="GO:0034976">
    <property type="term" value="P:response to endoplasmic reticulum stress"/>
    <property type="evidence" value="ECO:0007669"/>
    <property type="project" value="Ensembl"/>
</dbReference>
<dbReference type="GO" id="GO:0005789">
    <property type="term" value="C:endoplasmic reticulum membrane"/>
    <property type="evidence" value="ECO:0007669"/>
    <property type="project" value="Ensembl"/>
</dbReference>
<dbReference type="RefSeq" id="XP_028562349.1">
    <property type="nucleotide sequence ID" value="XM_028706516.1"/>
</dbReference>
<dbReference type="KEGG" id="pmua:114584551"/>
<evidence type="ECO:0000256" key="3">
    <source>
        <dbReference type="ARBA" id="ARBA00023043"/>
    </source>
</evidence>
<evidence type="ECO:0000259" key="6">
    <source>
        <dbReference type="Pfam" id="PF00536"/>
    </source>
</evidence>
<dbReference type="CTD" id="257629"/>
<evidence type="ECO:0000256" key="5">
    <source>
        <dbReference type="PROSITE-ProRule" id="PRU00023"/>
    </source>
</evidence>
<dbReference type="GO" id="GO:0005902">
    <property type="term" value="C:microvillus"/>
    <property type="evidence" value="ECO:0007669"/>
    <property type="project" value="Ensembl"/>
</dbReference>
<dbReference type="PROSITE" id="PS50088">
    <property type="entry name" value="ANK_REPEAT"/>
    <property type="match status" value="1"/>
</dbReference>
<protein>
    <submittedName>
        <fullName evidence="7">Ankyrin repeat and sterile alpha motif domain containing 4B</fullName>
    </submittedName>
</protein>
<dbReference type="Ensembl" id="ENSPMRT00000036553.1">
    <property type="protein sequence ID" value="ENSPMRP00000034456.1"/>
    <property type="gene ID" value="ENSPMRG00000022367.1"/>
</dbReference>
<dbReference type="GO" id="GO:0065003">
    <property type="term" value="P:protein-containing complex assembly"/>
    <property type="evidence" value="ECO:0007669"/>
    <property type="project" value="Ensembl"/>
</dbReference>
<dbReference type="GO" id="GO:0005903">
    <property type="term" value="C:brush border"/>
    <property type="evidence" value="ECO:0007669"/>
    <property type="project" value="Ensembl"/>
</dbReference>
<dbReference type="Gene3D" id="1.25.40.20">
    <property type="entry name" value="Ankyrin repeat-containing domain"/>
    <property type="match status" value="2"/>
</dbReference>
<evidence type="ECO:0000256" key="2">
    <source>
        <dbReference type="ARBA" id="ARBA00022737"/>
    </source>
</evidence>
<feature type="domain" description="SAM" evidence="6">
    <location>
        <begin position="349"/>
        <end position="399"/>
    </location>
</feature>
<evidence type="ECO:0000313" key="8">
    <source>
        <dbReference type="Proteomes" id="UP000472272"/>
    </source>
</evidence>
<reference evidence="7" key="2">
    <citation type="submission" date="2025-05" db="UniProtKB">
        <authorList>
            <consortium name="Ensembl"/>
        </authorList>
    </citation>
    <scope>IDENTIFICATION</scope>
</reference>
<organism evidence="7 8">
    <name type="scientific">Podarcis muralis</name>
    <name type="common">Wall lizard</name>
    <name type="synonym">Lacerta muralis</name>
    <dbReference type="NCBI Taxonomy" id="64176"/>
    <lineage>
        <taxon>Eukaryota</taxon>
        <taxon>Metazoa</taxon>
        <taxon>Chordata</taxon>
        <taxon>Craniata</taxon>
        <taxon>Vertebrata</taxon>
        <taxon>Euteleostomi</taxon>
        <taxon>Lepidosauria</taxon>
        <taxon>Squamata</taxon>
        <taxon>Bifurcata</taxon>
        <taxon>Unidentata</taxon>
        <taxon>Episquamata</taxon>
        <taxon>Laterata</taxon>
        <taxon>Lacertibaenia</taxon>
        <taxon>Lacertidae</taxon>
        <taxon>Podarcis</taxon>
    </lineage>
</organism>
<reference evidence="7 8" key="1">
    <citation type="journal article" date="2019" name="Proc. Natl. Acad. Sci. U.S.A.">
        <title>Regulatory changes in pterin and carotenoid genes underlie balanced color polymorphisms in the wall lizard.</title>
        <authorList>
            <person name="Andrade P."/>
            <person name="Pinho C."/>
            <person name="Perez I de Lanuza G."/>
            <person name="Afonso S."/>
            <person name="Brejcha J."/>
            <person name="Rubin C.J."/>
            <person name="Wallerman O."/>
            <person name="Pereira P."/>
            <person name="Sabatino S.J."/>
            <person name="Bellati A."/>
            <person name="Pellitteri-Rosa D."/>
            <person name="Bosakova Z."/>
            <person name="Bunikis I."/>
            <person name="Carretero M.A."/>
            <person name="Feiner N."/>
            <person name="Marsik P."/>
            <person name="Pauperio F."/>
            <person name="Salvi D."/>
            <person name="Soler L."/>
            <person name="While G.M."/>
            <person name="Uller T."/>
            <person name="Font E."/>
            <person name="Andersson L."/>
            <person name="Carneiro M."/>
        </authorList>
    </citation>
    <scope>NUCLEOTIDE SEQUENCE</scope>
</reference>
<keyword evidence="8" id="KW-1185">Reference proteome</keyword>
<dbReference type="InterPro" id="IPR013761">
    <property type="entry name" value="SAM/pointed_sf"/>
</dbReference>
<keyword evidence="4" id="KW-0966">Cell projection</keyword>
<dbReference type="GO" id="GO:1904106">
    <property type="term" value="P:protein localization to microvillus"/>
    <property type="evidence" value="ECO:0007669"/>
    <property type="project" value="Ensembl"/>
</dbReference>
<feature type="repeat" description="ANK" evidence="5">
    <location>
        <begin position="64"/>
        <end position="96"/>
    </location>
</feature>
<accession>A0A670KI90</accession>
<proteinExistence type="predicted"/>
<evidence type="ECO:0000256" key="1">
    <source>
        <dbReference type="ARBA" id="ARBA00004316"/>
    </source>
</evidence>
<dbReference type="CDD" id="cd09587">
    <property type="entry name" value="SAM_HARP"/>
    <property type="match status" value="1"/>
</dbReference>
<keyword evidence="3 5" id="KW-0040">ANK repeat</keyword>